<evidence type="ECO:0000313" key="1">
    <source>
        <dbReference type="EMBL" id="EYC31274.1"/>
    </source>
</evidence>
<proteinExistence type="predicted"/>
<comment type="caution">
    <text evidence="1">The sequence shown here is derived from an EMBL/GenBank/DDBJ whole genome shotgun (WGS) entry which is preliminary data.</text>
</comment>
<accession>A0A016VUJ4</accession>
<keyword evidence="2" id="KW-1185">Reference proteome</keyword>
<protein>
    <submittedName>
        <fullName evidence="1">Uncharacterized protein</fullName>
    </submittedName>
</protein>
<name>A0A016VUJ4_9BILA</name>
<dbReference type="EMBL" id="JARK01001340">
    <property type="protein sequence ID" value="EYC31274.1"/>
    <property type="molecule type" value="Genomic_DNA"/>
</dbReference>
<dbReference type="AlphaFoldDB" id="A0A016VUJ4"/>
<organism evidence="1 2">
    <name type="scientific">Ancylostoma ceylanicum</name>
    <dbReference type="NCBI Taxonomy" id="53326"/>
    <lineage>
        <taxon>Eukaryota</taxon>
        <taxon>Metazoa</taxon>
        <taxon>Ecdysozoa</taxon>
        <taxon>Nematoda</taxon>
        <taxon>Chromadorea</taxon>
        <taxon>Rhabditida</taxon>
        <taxon>Rhabditina</taxon>
        <taxon>Rhabditomorpha</taxon>
        <taxon>Strongyloidea</taxon>
        <taxon>Ancylostomatidae</taxon>
        <taxon>Ancylostomatinae</taxon>
        <taxon>Ancylostoma</taxon>
    </lineage>
</organism>
<sequence length="95" mass="10974">MLHKRYNPFSSLFCLATHTDYCPWWNTLYTPPHAVALNQPCITQRHSSTGPRGSCFRPSYSSSVITRSGVSDNYNQPFAQHHLLHYQARAQAMRY</sequence>
<reference evidence="2" key="1">
    <citation type="journal article" date="2015" name="Nat. Genet.">
        <title>The genome and transcriptome of the zoonotic hookworm Ancylostoma ceylanicum identify infection-specific gene families.</title>
        <authorList>
            <person name="Schwarz E.M."/>
            <person name="Hu Y."/>
            <person name="Antoshechkin I."/>
            <person name="Miller M.M."/>
            <person name="Sternberg P.W."/>
            <person name="Aroian R.V."/>
        </authorList>
    </citation>
    <scope>NUCLEOTIDE SEQUENCE</scope>
    <source>
        <strain evidence="2">HY135</strain>
    </source>
</reference>
<evidence type="ECO:0000313" key="2">
    <source>
        <dbReference type="Proteomes" id="UP000024635"/>
    </source>
</evidence>
<dbReference type="Proteomes" id="UP000024635">
    <property type="component" value="Unassembled WGS sequence"/>
</dbReference>
<gene>
    <name evidence="1" type="primary">Acey_s0004.g2070</name>
    <name evidence="1" type="ORF">Y032_0004g2070</name>
</gene>